<evidence type="ECO:0000313" key="2">
    <source>
        <dbReference type="Proteomes" id="UP000054032"/>
    </source>
</evidence>
<accession>W6ZDF8</accession>
<gene>
    <name evidence="1" type="ORF">COCMIDRAFT_88992</name>
</gene>
<dbReference type="RefSeq" id="XP_007685606.1">
    <property type="nucleotide sequence ID" value="XM_007687416.1"/>
</dbReference>
<proteinExistence type="predicted"/>
<dbReference type="GeneID" id="19127391"/>
<dbReference type="Proteomes" id="UP000054032">
    <property type="component" value="Unassembled WGS sequence"/>
</dbReference>
<organism evidence="1 2">
    <name type="scientific">Bipolaris oryzae ATCC 44560</name>
    <dbReference type="NCBI Taxonomy" id="930090"/>
    <lineage>
        <taxon>Eukaryota</taxon>
        <taxon>Fungi</taxon>
        <taxon>Dikarya</taxon>
        <taxon>Ascomycota</taxon>
        <taxon>Pezizomycotina</taxon>
        <taxon>Dothideomycetes</taxon>
        <taxon>Pleosporomycetidae</taxon>
        <taxon>Pleosporales</taxon>
        <taxon>Pleosporineae</taxon>
        <taxon>Pleosporaceae</taxon>
        <taxon>Bipolaris</taxon>
    </lineage>
</organism>
<name>W6ZDF8_COCMI</name>
<dbReference type="HOGENOM" id="CLU_2800822_0_0_1"/>
<dbReference type="EMBL" id="KI963947">
    <property type="protein sequence ID" value="EUC47863.1"/>
    <property type="molecule type" value="Genomic_DNA"/>
</dbReference>
<sequence>MSSHTSLQTKTHKARDNHSLIIFSFDTSANNLQESLASNCDHAQRELTLPPYEEFFGTSLDSIEPPWK</sequence>
<keyword evidence="2" id="KW-1185">Reference proteome</keyword>
<dbReference type="KEGG" id="bor:COCMIDRAFT_88992"/>
<dbReference type="AlphaFoldDB" id="W6ZDF8"/>
<evidence type="ECO:0000313" key="1">
    <source>
        <dbReference type="EMBL" id="EUC47863.1"/>
    </source>
</evidence>
<reference evidence="1 2" key="1">
    <citation type="journal article" date="2013" name="PLoS Genet.">
        <title>Comparative genome structure, secondary metabolite, and effector coding capacity across Cochliobolus pathogens.</title>
        <authorList>
            <person name="Condon B.J."/>
            <person name="Leng Y."/>
            <person name="Wu D."/>
            <person name="Bushley K.E."/>
            <person name="Ohm R.A."/>
            <person name="Otillar R."/>
            <person name="Martin J."/>
            <person name="Schackwitz W."/>
            <person name="Grimwood J."/>
            <person name="MohdZainudin N."/>
            <person name="Xue C."/>
            <person name="Wang R."/>
            <person name="Manning V.A."/>
            <person name="Dhillon B."/>
            <person name="Tu Z.J."/>
            <person name="Steffenson B.J."/>
            <person name="Salamov A."/>
            <person name="Sun H."/>
            <person name="Lowry S."/>
            <person name="LaButti K."/>
            <person name="Han J."/>
            <person name="Copeland A."/>
            <person name="Lindquist E."/>
            <person name="Barry K."/>
            <person name="Schmutz J."/>
            <person name="Baker S.E."/>
            <person name="Ciuffetti L.M."/>
            <person name="Grigoriev I.V."/>
            <person name="Zhong S."/>
            <person name="Turgeon B.G."/>
        </authorList>
    </citation>
    <scope>NUCLEOTIDE SEQUENCE [LARGE SCALE GENOMIC DNA]</scope>
    <source>
        <strain evidence="1 2">ATCC 44560</strain>
    </source>
</reference>
<protein>
    <submittedName>
        <fullName evidence="1">Uncharacterized protein</fullName>
    </submittedName>
</protein>
<feature type="non-terminal residue" evidence="1">
    <location>
        <position position="68"/>
    </location>
</feature>